<dbReference type="EMBL" id="FNFV01000003">
    <property type="protein sequence ID" value="SDK53345.1"/>
    <property type="molecule type" value="Genomic_DNA"/>
</dbReference>
<evidence type="ECO:0000313" key="1">
    <source>
        <dbReference type="EMBL" id="SDK53345.1"/>
    </source>
</evidence>
<sequence length="77" mass="8319">MALKVEHELHRRRRGRNVGLALLLAGFVVLVLALTVVKVQRVGFAPLQGYDHVVQPTLVPAAEGGRSLDPVTQGRGN</sequence>
<dbReference type="STRING" id="990712.SAMN05216257_103178"/>
<dbReference type="AlphaFoldDB" id="A0A1G9CPH9"/>
<protein>
    <recommendedName>
        <fullName evidence="3">Cytochrome C oxidase assembly protein</fullName>
    </recommendedName>
</protein>
<dbReference type="RefSeq" id="WP_092499824.1">
    <property type="nucleotide sequence ID" value="NZ_FNFV01000003.1"/>
</dbReference>
<name>A0A1G9CPH9_9RHOB</name>
<evidence type="ECO:0008006" key="3">
    <source>
        <dbReference type="Google" id="ProtNLM"/>
    </source>
</evidence>
<evidence type="ECO:0000313" key="2">
    <source>
        <dbReference type="Proteomes" id="UP000199328"/>
    </source>
</evidence>
<dbReference type="Proteomes" id="UP000199328">
    <property type="component" value="Unassembled WGS sequence"/>
</dbReference>
<reference evidence="2" key="1">
    <citation type="submission" date="2016-10" db="EMBL/GenBank/DDBJ databases">
        <authorList>
            <person name="Varghese N."/>
            <person name="Submissions S."/>
        </authorList>
    </citation>
    <scope>NUCLEOTIDE SEQUENCE [LARGE SCALE GENOMIC DNA]</scope>
    <source>
        <strain evidence="2">CGMCC 1.10789</strain>
    </source>
</reference>
<dbReference type="OrthoDB" id="7871759at2"/>
<gene>
    <name evidence="1" type="ORF">SAMN05216257_103178</name>
</gene>
<proteinExistence type="predicted"/>
<keyword evidence="2" id="KW-1185">Reference proteome</keyword>
<accession>A0A1G9CPH9</accession>
<organism evidence="1 2">
    <name type="scientific">Meinhardsimonia xiamenensis</name>
    <dbReference type="NCBI Taxonomy" id="990712"/>
    <lineage>
        <taxon>Bacteria</taxon>
        <taxon>Pseudomonadati</taxon>
        <taxon>Pseudomonadota</taxon>
        <taxon>Alphaproteobacteria</taxon>
        <taxon>Rhodobacterales</taxon>
        <taxon>Paracoccaceae</taxon>
        <taxon>Meinhardsimonia</taxon>
    </lineage>
</organism>